<sequence length="72" mass="7581">LDLAAAILASGCLAMFFGVLPAWAQRLAQMLPLGLLLPGPLAARAPAFDQAIVNLYRPGEGIAPHVDLARFQ</sequence>
<dbReference type="Proteomes" id="UP000236333">
    <property type="component" value="Unassembled WGS sequence"/>
</dbReference>
<dbReference type="EMBL" id="PGGS01000772">
    <property type="protein sequence ID" value="PNH01877.1"/>
    <property type="molecule type" value="Genomic_DNA"/>
</dbReference>
<accession>A0A2J7ZNN5</accession>
<protein>
    <submittedName>
        <fullName evidence="2">Uncharacterized protein</fullName>
    </submittedName>
</protein>
<keyword evidence="3" id="KW-1185">Reference proteome</keyword>
<dbReference type="AlphaFoldDB" id="A0A2J7ZNN5"/>
<reference evidence="2 3" key="1">
    <citation type="journal article" date="2017" name="Mol. Biol. Evol.">
        <title>The 4-celled Tetrabaena socialis nuclear genome reveals the essential components for genetic control of cell number at the origin of multicellularity in the volvocine lineage.</title>
        <authorList>
            <person name="Featherston J."/>
            <person name="Arakaki Y."/>
            <person name="Hanschen E.R."/>
            <person name="Ferris P.J."/>
            <person name="Michod R.E."/>
            <person name="Olson B.J.S.C."/>
            <person name="Nozaki H."/>
            <person name="Durand P.M."/>
        </authorList>
    </citation>
    <scope>NUCLEOTIDE SEQUENCE [LARGE SCALE GENOMIC DNA]</scope>
    <source>
        <strain evidence="2 3">NIES-571</strain>
    </source>
</reference>
<comment type="similarity">
    <text evidence="1">Belongs to the alkB family.</text>
</comment>
<dbReference type="InterPro" id="IPR037151">
    <property type="entry name" value="AlkB-like_sf"/>
</dbReference>
<dbReference type="Gene3D" id="2.60.120.590">
    <property type="entry name" value="Alpha-ketoglutarate-dependent dioxygenase AlkB-like"/>
    <property type="match status" value="1"/>
</dbReference>
<evidence type="ECO:0000256" key="1">
    <source>
        <dbReference type="ARBA" id="ARBA00007879"/>
    </source>
</evidence>
<proteinExistence type="inferred from homology"/>
<feature type="non-terminal residue" evidence="2">
    <location>
        <position position="72"/>
    </location>
</feature>
<organism evidence="2 3">
    <name type="scientific">Tetrabaena socialis</name>
    <dbReference type="NCBI Taxonomy" id="47790"/>
    <lineage>
        <taxon>Eukaryota</taxon>
        <taxon>Viridiplantae</taxon>
        <taxon>Chlorophyta</taxon>
        <taxon>core chlorophytes</taxon>
        <taxon>Chlorophyceae</taxon>
        <taxon>CS clade</taxon>
        <taxon>Chlamydomonadales</taxon>
        <taxon>Tetrabaenaceae</taxon>
        <taxon>Tetrabaena</taxon>
    </lineage>
</organism>
<feature type="non-terminal residue" evidence="2">
    <location>
        <position position="1"/>
    </location>
</feature>
<evidence type="ECO:0000313" key="2">
    <source>
        <dbReference type="EMBL" id="PNH01877.1"/>
    </source>
</evidence>
<name>A0A2J7ZNN5_9CHLO</name>
<comment type="caution">
    <text evidence="2">The sequence shown here is derived from an EMBL/GenBank/DDBJ whole genome shotgun (WGS) entry which is preliminary data.</text>
</comment>
<evidence type="ECO:0000313" key="3">
    <source>
        <dbReference type="Proteomes" id="UP000236333"/>
    </source>
</evidence>
<dbReference type="SUPFAM" id="SSF51197">
    <property type="entry name" value="Clavaminate synthase-like"/>
    <property type="match status" value="1"/>
</dbReference>
<gene>
    <name evidence="2" type="ORF">TSOC_012197</name>
</gene>